<dbReference type="EMBL" id="CP096115">
    <property type="protein sequence ID" value="UUX93624.1"/>
    <property type="molecule type" value="Genomic_DNA"/>
</dbReference>
<dbReference type="InterPro" id="IPR038330">
    <property type="entry name" value="TspO/MBR-related_sf"/>
</dbReference>
<evidence type="ECO:0000256" key="4">
    <source>
        <dbReference type="ARBA" id="ARBA00022989"/>
    </source>
</evidence>
<dbReference type="GO" id="GO:0016020">
    <property type="term" value="C:membrane"/>
    <property type="evidence" value="ECO:0007669"/>
    <property type="project" value="UniProtKB-SubCell"/>
</dbReference>
<feature type="transmembrane region" description="Helical" evidence="6">
    <location>
        <begin position="114"/>
        <end position="133"/>
    </location>
</feature>
<keyword evidence="4 6" id="KW-1133">Transmembrane helix</keyword>
<feature type="transmembrane region" description="Helical" evidence="6">
    <location>
        <begin position="145"/>
        <end position="169"/>
    </location>
</feature>
<comment type="similarity">
    <text evidence="2">Belongs to the TspO/BZRP family.</text>
</comment>
<sequence length="170" mass="18942">MAKGNFSISSVNIPLLAGSVILCYLAGFIGSLFTETGPDSWYQTVLIKPWFTPPGIVFPVVWNILYLLMGISLYLLLSGDAADRRARILTAVFAVQLFLNALWSYLFFGLKSPVSGLICIIVLWLAILYLIVYSWNYNRKVSYLLIPYISWVTIATAINTAVVILNPVIL</sequence>
<reference evidence="7" key="1">
    <citation type="submission" date="2022-04" db="EMBL/GenBank/DDBJ databases">
        <title>Complete genome of Methanoplanus endosymbiosus DSM 3599.</title>
        <authorList>
            <person name="Chen S.-C."/>
            <person name="You Y.-T."/>
            <person name="Zhou Y.-Z."/>
            <person name="Lai M.-C."/>
        </authorList>
    </citation>
    <scope>NUCLEOTIDE SEQUENCE</scope>
    <source>
        <strain evidence="7">DSM 3599</strain>
    </source>
</reference>
<dbReference type="KEGG" id="mend:L6E24_05765"/>
<evidence type="ECO:0000256" key="3">
    <source>
        <dbReference type="ARBA" id="ARBA00022692"/>
    </source>
</evidence>
<evidence type="ECO:0000256" key="2">
    <source>
        <dbReference type="ARBA" id="ARBA00007524"/>
    </source>
</evidence>
<feature type="transmembrane region" description="Helical" evidence="6">
    <location>
        <begin position="12"/>
        <end position="33"/>
    </location>
</feature>
<proteinExistence type="inferred from homology"/>
<dbReference type="PIRSF" id="PIRSF005859">
    <property type="entry name" value="PBR"/>
    <property type="match status" value="1"/>
</dbReference>
<dbReference type="GeneID" id="74307185"/>
<accession>A0A9E7PRB2</accession>
<feature type="transmembrane region" description="Helical" evidence="6">
    <location>
        <begin position="56"/>
        <end position="76"/>
    </location>
</feature>
<dbReference type="GO" id="GO:0033013">
    <property type="term" value="P:tetrapyrrole metabolic process"/>
    <property type="evidence" value="ECO:0007669"/>
    <property type="project" value="UniProtKB-ARBA"/>
</dbReference>
<keyword evidence="3 6" id="KW-0812">Transmembrane</keyword>
<dbReference type="FunFam" id="1.20.1260.100:FF:000001">
    <property type="entry name" value="translocator protein 2"/>
    <property type="match status" value="1"/>
</dbReference>
<protein>
    <submittedName>
        <fullName evidence="7">Tryptophan-rich sensory protein</fullName>
    </submittedName>
</protein>
<name>A0A9E7PRB2_9EURY</name>
<dbReference type="PANTHER" id="PTHR10057:SF0">
    <property type="entry name" value="TRANSLOCATOR PROTEIN"/>
    <property type="match status" value="1"/>
</dbReference>
<dbReference type="PANTHER" id="PTHR10057">
    <property type="entry name" value="PERIPHERAL-TYPE BENZODIAZEPINE RECEPTOR"/>
    <property type="match status" value="1"/>
</dbReference>
<keyword evidence="5 6" id="KW-0472">Membrane</keyword>
<evidence type="ECO:0000313" key="7">
    <source>
        <dbReference type="EMBL" id="UUX93624.1"/>
    </source>
</evidence>
<gene>
    <name evidence="7" type="ORF">L6E24_05765</name>
</gene>
<organism evidence="7 8">
    <name type="scientific">Methanoplanus endosymbiosus</name>
    <dbReference type="NCBI Taxonomy" id="33865"/>
    <lineage>
        <taxon>Archaea</taxon>
        <taxon>Methanobacteriati</taxon>
        <taxon>Methanobacteriota</taxon>
        <taxon>Stenosarchaea group</taxon>
        <taxon>Methanomicrobia</taxon>
        <taxon>Methanomicrobiales</taxon>
        <taxon>Methanomicrobiaceae</taxon>
        <taxon>Methanoplanus</taxon>
    </lineage>
</organism>
<evidence type="ECO:0000256" key="6">
    <source>
        <dbReference type="SAM" id="Phobius"/>
    </source>
</evidence>
<dbReference type="AlphaFoldDB" id="A0A9E7PRB2"/>
<dbReference type="Gene3D" id="1.20.1260.100">
    <property type="entry name" value="TspO/MBR protein"/>
    <property type="match status" value="1"/>
</dbReference>
<feature type="transmembrane region" description="Helical" evidence="6">
    <location>
        <begin position="88"/>
        <end position="108"/>
    </location>
</feature>
<comment type="subcellular location">
    <subcellularLocation>
        <location evidence="1">Membrane</location>
        <topology evidence="1">Multi-pass membrane protein</topology>
    </subcellularLocation>
</comment>
<dbReference type="Pfam" id="PF03073">
    <property type="entry name" value="TspO_MBR"/>
    <property type="match status" value="1"/>
</dbReference>
<evidence type="ECO:0000256" key="5">
    <source>
        <dbReference type="ARBA" id="ARBA00023136"/>
    </source>
</evidence>
<dbReference type="Proteomes" id="UP001060368">
    <property type="component" value="Chromosome"/>
</dbReference>
<dbReference type="InterPro" id="IPR004307">
    <property type="entry name" value="TspO_MBR"/>
</dbReference>
<dbReference type="RefSeq" id="WP_257743761.1">
    <property type="nucleotide sequence ID" value="NZ_CP096115.1"/>
</dbReference>
<evidence type="ECO:0000313" key="8">
    <source>
        <dbReference type="Proteomes" id="UP001060368"/>
    </source>
</evidence>
<evidence type="ECO:0000256" key="1">
    <source>
        <dbReference type="ARBA" id="ARBA00004141"/>
    </source>
</evidence>
<dbReference type="CDD" id="cd15904">
    <property type="entry name" value="TSPO_MBR"/>
    <property type="match status" value="1"/>
</dbReference>
<keyword evidence="8" id="KW-1185">Reference proteome</keyword>